<proteinExistence type="predicted"/>
<gene>
    <name evidence="2" type="ORF">ACFQ11_14260</name>
</gene>
<keyword evidence="1" id="KW-1133">Transmembrane helix</keyword>
<keyword evidence="3" id="KW-1185">Reference proteome</keyword>
<reference evidence="3" key="1">
    <citation type="journal article" date="2019" name="Int. J. Syst. Evol. Microbiol.">
        <title>The Global Catalogue of Microorganisms (GCM) 10K type strain sequencing project: providing services to taxonomists for standard genome sequencing and annotation.</title>
        <authorList>
            <consortium name="The Broad Institute Genomics Platform"/>
            <consortium name="The Broad Institute Genome Sequencing Center for Infectious Disease"/>
            <person name="Wu L."/>
            <person name="Ma J."/>
        </authorList>
    </citation>
    <scope>NUCLEOTIDE SEQUENCE [LARGE SCALE GENOMIC DNA]</scope>
    <source>
        <strain evidence="3">JCM 31202</strain>
    </source>
</reference>
<dbReference type="RefSeq" id="WP_378298772.1">
    <property type="nucleotide sequence ID" value="NZ_JBHTJA010000022.1"/>
</dbReference>
<dbReference type="EMBL" id="JBHTJA010000022">
    <property type="protein sequence ID" value="MFD0901560.1"/>
    <property type="molecule type" value="Genomic_DNA"/>
</dbReference>
<sequence>MSHDLKDLREVMESHSAAGSVAPDLHERLRRRIRRGRRARLAAGAAGAAVAAGAVVPVVWSPGAEPAEERAPVLAGAPNDAFTSSPPKYGMKPLKEVQFSAIGRKAQVSYTPTGTHTMIEYRCSTPSKVYAVSSDGALSGGGCDENGSVESYRRNDKGAATVRYQAVVVPPDVELRSAAELDRYVESHSSAPGRWSVRVYGGTCELDSCYGPPKAGKRLPVKGMDRLAQGTGPADGRPRMVRFRPTGESVRVRVTCVDGAAVAVVSSGGRPTMARCEADENLGLVWDHPVTPGESAKLKIAVLPAGAGVPASTDEADIEKAMAEADPAGTWKVEIFSG</sequence>
<organism evidence="2 3">
    <name type="scientific">Actinomadura sediminis</name>
    <dbReference type="NCBI Taxonomy" id="1038904"/>
    <lineage>
        <taxon>Bacteria</taxon>
        <taxon>Bacillati</taxon>
        <taxon>Actinomycetota</taxon>
        <taxon>Actinomycetes</taxon>
        <taxon>Streptosporangiales</taxon>
        <taxon>Thermomonosporaceae</taxon>
        <taxon>Actinomadura</taxon>
    </lineage>
</organism>
<dbReference type="Proteomes" id="UP001596972">
    <property type="component" value="Unassembled WGS sequence"/>
</dbReference>
<evidence type="ECO:0000313" key="3">
    <source>
        <dbReference type="Proteomes" id="UP001596972"/>
    </source>
</evidence>
<comment type="caution">
    <text evidence="2">The sequence shown here is derived from an EMBL/GenBank/DDBJ whole genome shotgun (WGS) entry which is preliminary data.</text>
</comment>
<keyword evidence="1" id="KW-0472">Membrane</keyword>
<keyword evidence="1" id="KW-0812">Transmembrane</keyword>
<evidence type="ECO:0000256" key="1">
    <source>
        <dbReference type="SAM" id="Phobius"/>
    </source>
</evidence>
<protein>
    <submittedName>
        <fullName evidence="2">Uncharacterized protein</fullName>
    </submittedName>
</protein>
<feature type="transmembrane region" description="Helical" evidence="1">
    <location>
        <begin position="39"/>
        <end position="60"/>
    </location>
</feature>
<name>A0ABW3EPS7_9ACTN</name>
<accession>A0ABW3EPS7</accession>
<evidence type="ECO:0000313" key="2">
    <source>
        <dbReference type="EMBL" id="MFD0901560.1"/>
    </source>
</evidence>